<sequence length="308" mass="34276">MSSTIYRFTSSPLFPQLNLALGSGTMAKSKIFTEYIMAKYHNVNFTDAPINPAVNYHFICAFAVDTEIDAGNGTLIPTDGNFKVYWGDNISGTSVTAIKQNKSNVKVAVGIGGATLEGQEVKFTVLSNVNTWVDNAYTSLKNIIEKYNLDGIDIDFESFSNESDTPTFTECIGRLITKLKSDKVIEFASIAPYNDTTVQEMYKALWASTYRNVIDYVNFQFYAYPEIQNAQQYVQYYDDQVTNYPGANVLAGFSTGNEDDKINNCLNGCRALKAQGRLNGIFNWSADNSLVHNRFNYEAEAQNILTGS</sequence>
<dbReference type="Gene3D" id="3.20.20.80">
    <property type="entry name" value="Glycosidases"/>
    <property type="match status" value="1"/>
</dbReference>
<keyword evidence="2 3" id="KW-0326">Glycosidase</keyword>
<evidence type="ECO:0000256" key="3">
    <source>
        <dbReference type="RuleBase" id="RU000489"/>
    </source>
</evidence>
<evidence type="ECO:0000256" key="1">
    <source>
        <dbReference type="ARBA" id="ARBA00022801"/>
    </source>
</evidence>
<dbReference type="InterPro" id="IPR000677">
    <property type="entry name" value="Chitinase-like"/>
</dbReference>
<evidence type="ECO:0000256" key="2">
    <source>
        <dbReference type="ARBA" id="ARBA00023295"/>
    </source>
</evidence>
<comment type="similarity">
    <text evidence="4">Belongs to the glycosyl hydrolase 18 family.</text>
</comment>
<dbReference type="InterPro" id="IPR001223">
    <property type="entry name" value="Glyco_hydro18_cat"/>
</dbReference>
<dbReference type="GO" id="GO:0005975">
    <property type="term" value="P:carbohydrate metabolic process"/>
    <property type="evidence" value="ECO:0007669"/>
    <property type="project" value="InterPro"/>
</dbReference>
<dbReference type="GO" id="GO:0004553">
    <property type="term" value="F:hydrolase activity, hydrolyzing O-glycosyl compounds"/>
    <property type="evidence" value="ECO:0007669"/>
    <property type="project" value="InterPro"/>
</dbReference>
<dbReference type="SUPFAM" id="SSF51445">
    <property type="entry name" value="(Trans)glycosidases"/>
    <property type="match status" value="1"/>
</dbReference>
<protein>
    <submittedName>
        <fullName evidence="6">Chitinase 2</fullName>
    </submittedName>
</protein>
<dbReference type="PANTHER" id="PTHR46476:SF13">
    <property type="entry name" value="2, PUTATIVE, EXPRESSED-RELATED"/>
    <property type="match status" value="1"/>
</dbReference>
<feature type="domain" description="GH18" evidence="5">
    <location>
        <begin position="35"/>
        <end position="308"/>
    </location>
</feature>
<dbReference type="EMBL" id="JAMFTS010000002">
    <property type="protein sequence ID" value="KAJ4796408.1"/>
    <property type="molecule type" value="Genomic_DNA"/>
</dbReference>
<dbReference type="PROSITE" id="PS01095">
    <property type="entry name" value="GH18_1"/>
    <property type="match status" value="1"/>
</dbReference>
<dbReference type="PANTHER" id="PTHR46476">
    <property type="entry name" value="CHITINASE 2-LIKE"/>
    <property type="match status" value="1"/>
</dbReference>
<evidence type="ECO:0000256" key="4">
    <source>
        <dbReference type="RuleBase" id="RU004453"/>
    </source>
</evidence>
<name>A0AAV8FT35_9POAL</name>
<comment type="caution">
    <text evidence="6">The sequence shown here is derived from an EMBL/GenBank/DDBJ whole genome shotgun (WGS) entry which is preliminary data.</text>
</comment>
<dbReference type="InterPro" id="IPR017853">
    <property type="entry name" value="GH"/>
</dbReference>
<dbReference type="PRINTS" id="PR00551">
    <property type="entry name" value="2SGLOBULIN"/>
</dbReference>
<keyword evidence="7" id="KW-1185">Reference proteome</keyword>
<proteinExistence type="inferred from homology"/>
<dbReference type="Proteomes" id="UP001140206">
    <property type="component" value="Chromosome 2"/>
</dbReference>
<dbReference type="InterPro" id="IPR001579">
    <property type="entry name" value="Glyco_hydro_18_chit_AS"/>
</dbReference>
<reference evidence="6" key="1">
    <citation type="submission" date="2022-08" db="EMBL/GenBank/DDBJ databases">
        <authorList>
            <person name="Marques A."/>
        </authorList>
    </citation>
    <scope>NUCLEOTIDE SEQUENCE</scope>
    <source>
        <strain evidence="6">RhyPub2mFocal</strain>
        <tissue evidence="6">Leaves</tissue>
    </source>
</reference>
<accession>A0AAV8FT35</accession>
<gene>
    <name evidence="6" type="ORF">LUZ62_047654</name>
</gene>
<dbReference type="PROSITE" id="PS51910">
    <property type="entry name" value="GH18_2"/>
    <property type="match status" value="1"/>
</dbReference>
<keyword evidence="1 3" id="KW-0378">Hydrolase</keyword>
<dbReference type="AlphaFoldDB" id="A0AAV8FT35"/>
<evidence type="ECO:0000313" key="6">
    <source>
        <dbReference type="EMBL" id="KAJ4796408.1"/>
    </source>
</evidence>
<evidence type="ECO:0000313" key="7">
    <source>
        <dbReference type="Proteomes" id="UP001140206"/>
    </source>
</evidence>
<evidence type="ECO:0000259" key="5">
    <source>
        <dbReference type="PROSITE" id="PS51910"/>
    </source>
</evidence>
<dbReference type="Pfam" id="PF00704">
    <property type="entry name" value="Glyco_hydro_18"/>
    <property type="match status" value="1"/>
</dbReference>
<organism evidence="6 7">
    <name type="scientific">Rhynchospora pubera</name>
    <dbReference type="NCBI Taxonomy" id="906938"/>
    <lineage>
        <taxon>Eukaryota</taxon>
        <taxon>Viridiplantae</taxon>
        <taxon>Streptophyta</taxon>
        <taxon>Embryophyta</taxon>
        <taxon>Tracheophyta</taxon>
        <taxon>Spermatophyta</taxon>
        <taxon>Magnoliopsida</taxon>
        <taxon>Liliopsida</taxon>
        <taxon>Poales</taxon>
        <taxon>Cyperaceae</taxon>
        <taxon>Cyperoideae</taxon>
        <taxon>Rhynchosporeae</taxon>
        <taxon>Rhynchospora</taxon>
    </lineage>
</organism>